<keyword evidence="4" id="KW-1185">Reference proteome</keyword>
<dbReference type="PANTHER" id="PTHR38038">
    <property type="entry name" value="PENICILLIN-BINDING PROTEIN ACTIVATOR LPOA"/>
    <property type="match status" value="1"/>
</dbReference>
<dbReference type="RefSeq" id="WP_382410344.1">
    <property type="nucleotide sequence ID" value="NZ_JBHSGU010000019.1"/>
</dbReference>
<reference evidence="4" key="1">
    <citation type="journal article" date="2019" name="Int. J. Syst. Evol. Microbiol.">
        <title>The Global Catalogue of Microorganisms (GCM) 10K type strain sequencing project: providing services to taxonomists for standard genome sequencing and annotation.</title>
        <authorList>
            <consortium name="The Broad Institute Genomics Platform"/>
            <consortium name="The Broad Institute Genome Sequencing Center for Infectious Disease"/>
            <person name="Wu L."/>
            <person name="Ma J."/>
        </authorList>
    </citation>
    <scope>NUCLEOTIDE SEQUENCE [LARGE SCALE GENOMIC DNA]</scope>
    <source>
        <strain evidence="4">KACC 12507</strain>
    </source>
</reference>
<accession>A0ABV9LZM4</accession>
<organism evidence="3 4">
    <name type="scientific">Glaciecola siphonariae</name>
    <dbReference type="NCBI Taxonomy" id="521012"/>
    <lineage>
        <taxon>Bacteria</taxon>
        <taxon>Pseudomonadati</taxon>
        <taxon>Pseudomonadota</taxon>
        <taxon>Gammaproteobacteria</taxon>
        <taxon>Alteromonadales</taxon>
        <taxon>Alteromonadaceae</taxon>
        <taxon>Glaciecola</taxon>
    </lineage>
</organism>
<name>A0ABV9LZM4_9ALTE</name>
<dbReference type="EMBL" id="JBHSGU010000019">
    <property type="protein sequence ID" value="MFC4701659.1"/>
    <property type="molecule type" value="Genomic_DNA"/>
</dbReference>
<evidence type="ECO:0000256" key="1">
    <source>
        <dbReference type="ARBA" id="ARBA00023136"/>
    </source>
</evidence>
<dbReference type="PANTHER" id="PTHR38038:SF1">
    <property type="entry name" value="PENICILLIN-BINDING PROTEIN ACTIVATOR LPOA"/>
    <property type="match status" value="1"/>
</dbReference>
<evidence type="ECO:0000256" key="2">
    <source>
        <dbReference type="SAM" id="MobiDB-lite"/>
    </source>
</evidence>
<keyword evidence="1" id="KW-0472">Membrane</keyword>
<dbReference type="Proteomes" id="UP001595897">
    <property type="component" value="Unassembled WGS sequence"/>
</dbReference>
<protein>
    <submittedName>
        <fullName evidence="3">Penicillin-binding protein activator</fullName>
    </submittedName>
</protein>
<dbReference type="InterPro" id="IPR007443">
    <property type="entry name" value="LpoA"/>
</dbReference>
<evidence type="ECO:0000313" key="3">
    <source>
        <dbReference type="EMBL" id="MFC4701659.1"/>
    </source>
</evidence>
<dbReference type="Gene3D" id="3.40.50.2300">
    <property type="match status" value="2"/>
</dbReference>
<dbReference type="InterPro" id="IPR028082">
    <property type="entry name" value="Peripla_BP_I"/>
</dbReference>
<comment type="caution">
    <text evidence="3">The sequence shown here is derived from an EMBL/GenBank/DDBJ whole genome shotgun (WGS) entry which is preliminary data.</text>
</comment>
<sequence length="642" mass="71248">MNIHRLIGLFIIVTLLCACAGSSQPERLTKLPEPVSKQPESSPKSAIERISERFERSGDVVALEKELVDMAQAFQTQNNCTSAQVVIAHASGLLQEQTLKQQSNIIMAECAVLQATSSLSDLEIIKLLENTLGSTNVVLDNPWTSRERVLFAYLQGLETRYDEALNALMQSDVELSPLASMQDQWVFYWLANLSFDARMDLIESYPRLFKYQKLLSVIEQADINDIQRQQKLKNLIANANTNSEFRQLPAQVIRFLNLPVNPKQNIAVLLPLSGRLSSQGEAIKQGIIAGYYDKLMPKTASADETMVDRFGAAAQSSLHFIDTGSQNELLSSVNTETLAPYSVVIGPLLKSHIDAVSRFAAPHSLKIFLNQSETDATNIPLGEDIEASIPAQYFALSPEQEATQLAEYIFEQGIAHPVIIHENAGVSERMALAFLSAWNAKPDAQTTKQPSQVSYSDNTSMRVGITSALDVLQSQQRINQLSRLTPEQVYSVTRNRRDVDAFVVFARPNELELINPIIESSMSLFSGQQTPVFATSLSYNHKQNKNTLRDLRNLVFLDMPFVLPQGRESSLANTVDTLFNEPSSTYLRLFAFGYDAISLTQQLGKLSSFDQLKIDGLTGALSLNQEQHIQRQLSTLAIDAGD</sequence>
<dbReference type="CDD" id="cd06339">
    <property type="entry name" value="PBP1_YraM_LppC_lipoprotein-like"/>
    <property type="match status" value="1"/>
</dbReference>
<proteinExistence type="predicted"/>
<dbReference type="SUPFAM" id="SSF53822">
    <property type="entry name" value="Periplasmic binding protein-like I"/>
    <property type="match status" value="1"/>
</dbReference>
<gene>
    <name evidence="3" type="ORF">ACFO4O_16000</name>
</gene>
<dbReference type="Pfam" id="PF04348">
    <property type="entry name" value="LppC"/>
    <property type="match status" value="1"/>
</dbReference>
<evidence type="ECO:0000313" key="4">
    <source>
        <dbReference type="Proteomes" id="UP001595897"/>
    </source>
</evidence>
<dbReference type="PROSITE" id="PS51257">
    <property type="entry name" value="PROKAR_LIPOPROTEIN"/>
    <property type="match status" value="1"/>
</dbReference>
<feature type="region of interest" description="Disordered" evidence="2">
    <location>
        <begin position="27"/>
        <end position="46"/>
    </location>
</feature>